<comment type="catalytic activity">
    <reaction evidence="12">
        <text>D-glycero-beta-D-manno-heptose 7-phosphate + ATP = D-glycero-beta-D-manno-heptose 1,7-bisphosphate + ADP + H(+)</text>
        <dbReference type="Rhea" id="RHEA:27473"/>
        <dbReference type="ChEBI" id="CHEBI:15378"/>
        <dbReference type="ChEBI" id="CHEBI:30616"/>
        <dbReference type="ChEBI" id="CHEBI:60204"/>
        <dbReference type="ChEBI" id="CHEBI:60208"/>
        <dbReference type="ChEBI" id="CHEBI:456216"/>
        <dbReference type="EC" id="2.7.1.167"/>
    </reaction>
</comment>
<dbReference type="GO" id="GO:0016773">
    <property type="term" value="F:phosphotransferase activity, alcohol group as acceptor"/>
    <property type="evidence" value="ECO:0007669"/>
    <property type="project" value="InterPro"/>
</dbReference>
<evidence type="ECO:0000256" key="10">
    <source>
        <dbReference type="ARBA" id="ARBA00023277"/>
    </source>
</evidence>
<sequence>MRCEGEKFLQEQMPNRKVAVIGDIMLDKYITGDVNRISPEAPVPVSVVTRQRAVLGGAANTAANLAALGCQVFIAGLIGMDENGATIKNLLAEVGIDSVGLMTLSDYKTTTKVRILGAKQQMLRLDFEEKYQISGEIEKQVDKWIERLKENHIDSIVISDYGKGLITESLSQRIIQAANEKGIPVLVDPKGTMWEKYDSAYAITPNLKELSDCVGSIVANEDEAITTAGLEVLKKYHLKNVVVTRSEKGLTSIQRDSVIHCPAQVQDVFDVSGAGDTVMAILATMAGTDLSMKTVLTIANVAAGISVSHVGTYSVSREAVIEKWKKETHKKSFKSAPISVKELKNKIKEWQSKGETVVFTNGCFDILHRGHVTYLIQAASLGKHLIVGLNTDSSVRRLKGEHRPINNELDRAFMVSSLRCVDEVVLFDEDTPAQLLSELCPDILVKGGDYKKEDVIGREYAKDVKILPFVKGYSTTGIISHIQKGTN</sequence>
<dbReference type="Pfam" id="PF00294">
    <property type="entry name" value="PfkB"/>
    <property type="match status" value="1"/>
</dbReference>
<dbReference type="PANTHER" id="PTHR46969:SF1">
    <property type="entry name" value="BIFUNCTIONAL PROTEIN HLDE"/>
    <property type="match status" value="1"/>
</dbReference>
<dbReference type="InterPro" id="IPR011914">
    <property type="entry name" value="RfaE_dom_II"/>
</dbReference>
<keyword evidence="6 12" id="KW-0547">Nucleotide-binding</keyword>
<comment type="similarity">
    <text evidence="12">In the N-terminal section; belongs to the carbohydrate kinase PfkB family.</text>
</comment>
<dbReference type="CDD" id="cd01172">
    <property type="entry name" value="RfaE_like"/>
    <property type="match status" value="1"/>
</dbReference>
<dbReference type="InterPro" id="IPR014729">
    <property type="entry name" value="Rossmann-like_a/b/a_fold"/>
</dbReference>
<dbReference type="Gene3D" id="3.40.50.620">
    <property type="entry name" value="HUPs"/>
    <property type="match status" value="1"/>
</dbReference>
<dbReference type="AlphaFoldDB" id="A0A1B3WD24"/>
<evidence type="ECO:0000256" key="12">
    <source>
        <dbReference type="HAMAP-Rule" id="MF_01603"/>
    </source>
</evidence>
<dbReference type="STRING" id="39950.BCB69_01925"/>
<dbReference type="PANTHER" id="PTHR46969">
    <property type="entry name" value="BIFUNCTIONAL PROTEIN HLDE"/>
    <property type="match status" value="1"/>
</dbReference>
<evidence type="ECO:0000256" key="6">
    <source>
        <dbReference type="ARBA" id="ARBA00022741"/>
    </source>
</evidence>
<name>A0A1B3WD24_9FIRM</name>
<dbReference type="Gene3D" id="3.40.1190.20">
    <property type="match status" value="1"/>
</dbReference>
<evidence type="ECO:0000256" key="11">
    <source>
        <dbReference type="ARBA" id="ARBA00047428"/>
    </source>
</evidence>
<comment type="pathway">
    <text evidence="3">Bacterial outer membrane biogenesis; LPS core biosynthesis.</text>
</comment>
<dbReference type="GO" id="GO:0097171">
    <property type="term" value="P:ADP-L-glycero-beta-D-manno-heptose biosynthetic process"/>
    <property type="evidence" value="ECO:0007669"/>
    <property type="project" value="UniProtKB-UniPathway"/>
</dbReference>
<dbReference type="SUPFAM" id="SSF52374">
    <property type="entry name" value="Nucleotidylyl transferase"/>
    <property type="match status" value="1"/>
</dbReference>
<evidence type="ECO:0000256" key="2">
    <source>
        <dbReference type="ARBA" id="ARBA00003753"/>
    </source>
</evidence>
<evidence type="ECO:0000259" key="13">
    <source>
        <dbReference type="Pfam" id="PF00294"/>
    </source>
</evidence>
<dbReference type="UniPathway" id="UPA00356">
    <property type="reaction ID" value="UER00437"/>
</dbReference>
<comment type="similarity">
    <text evidence="12">In the C-terminal section; belongs to the cytidylyltransferase family.</text>
</comment>
<dbReference type="GO" id="GO:0005829">
    <property type="term" value="C:cytosol"/>
    <property type="evidence" value="ECO:0007669"/>
    <property type="project" value="TreeGrafter"/>
</dbReference>
<dbReference type="Proteomes" id="UP000094757">
    <property type="component" value="Chromosome"/>
</dbReference>
<dbReference type="Pfam" id="PF01467">
    <property type="entry name" value="CTP_transf_like"/>
    <property type="match status" value="1"/>
</dbReference>
<keyword evidence="4 12" id="KW-0808">Transferase</keyword>
<protein>
    <recommendedName>
        <fullName evidence="12">Bifunctional protein HldE</fullName>
    </recommendedName>
    <domain>
        <recommendedName>
            <fullName evidence="12">D-beta-D-heptose 7-phosphate kinase</fullName>
            <ecNumber evidence="12">2.7.1.167</ecNumber>
        </recommendedName>
        <alternativeName>
            <fullName evidence="12">D-beta-D-heptose 7-phosphotransferase</fullName>
        </alternativeName>
        <alternativeName>
            <fullName evidence="12">D-glycero-beta-D-manno-heptose-7-phosphate kinase</fullName>
        </alternativeName>
    </domain>
    <domain>
        <recommendedName>
            <fullName evidence="12">D-beta-D-heptose 1-phosphate adenylyltransferase</fullName>
            <ecNumber evidence="12">2.7.7.70</ecNumber>
        </recommendedName>
        <alternativeName>
            <fullName evidence="12">D-glycero-beta-D-manno-heptose 1-phosphate adenylyltransferase</fullName>
        </alternativeName>
    </domain>
</protein>
<dbReference type="SUPFAM" id="SSF53613">
    <property type="entry name" value="Ribokinase-like"/>
    <property type="match status" value="1"/>
</dbReference>
<dbReference type="UniPathway" id="UPA00958"/>
<evidence type="ECO:0000313" key="15">
    <source>
        <dbReference type="EMBL" id="AOH38842.1"/>
    </source>
</evidence>
<dbReference type="InterPro" id="IPR023030">
    <property type="entry name" value="Bifunc_HldE"/>
</dbReference>
<evidence type="ECO:0000256" key="5">
    <source>
        <dbReference type="ARBA" id="ARBA00022695"/>
    </source>
</evidence>
<comment type="catalytic activity">
    <reaction evidence="11 12">
        <text>D-glycero-beta-D-manno-heptose 1-phosphate + ATP + H(+) = ADP-D-glycero-beta-D-manno-heptose + diphosphate</text>
        <dbReference type="Rhea" id="RHEA:27465"/>
        <dbReference type="ChEBI" id="CHEBI:15378"/>
        <dbReference type="ChEBI" id="CHEBI:30616"/>
        <dbReference type="ChEBI" id="CHEBI:33019"/>
        <dbReference type="ChEBI" id="CHEBI:59967"/>
        <dbReference type="ChEBI" id="CHEBI:61593"/>
        <dbReference type="EC" id="2.7.7.70"/>
    </reaction>
</comment>
<dbReference type="HAMAP" id="MF_01603">
    <property type="entry name" value="HldE"/>
    <property type="match status" value="1"/>
</dbReference>
<organism evidence="15 16">
    <name type="scientific">Dialister pneumosintes</name>
    <dbReference type="NCBI Taxonomy" id="39950"/>
    <lineage>
        <taxon>Bacteria</taxon>
        <taxon>Bacillati</taxon>
        <taxon>Bacillota</taxon>
        <taxon>Negativicutes</taxon>
        <taxon>Veillonellales</taxon>
        <taxon>Veillonellaceae</taxon>
        <taxon>Dialister</taxon>
    </lineage>
</organism>
<gene>
    <name evidence="12" type="primary">hldE</name>
    <name evidence="15" type="ORF">BCB69_01925</name>
</gene>
<evidence type="ECO:0000313" key="16">
    <source>
        <dbReference type="Proteomes" id="UP000094757"/>
    </source>
</evidence>
<dbReference type="NCBIfam" id="TIGR02199">
    <property type="entry name" value="rfaE_dom_II"/>
    <property type="match status" value="1"/>
</dbReference>
<dbReference type="InterPro" id="IPR011913">
    <property type="entry name" value="RfaE_dom_I"/>
</dbReference>
<dbReference type="NCBIfam" id="TIGR00125">
    <property type="entry name" value="cyt_tran_rel"/>
    <property type="match status" value="1"/>
</dbReference>
<feature type="active site" evidence="12">
    <location>
        <position position="276"/>
    </location>
</feature>
<dbReference type="InterPro" id="IPR002173">
    <property type="entry name" value="Carboh/pur_kinase_PfkB_CS"/>
</dbReference>
<dbReference type="EMBL" id="CP017037">
    <property type="protein sequence ID" value="AOH38842.1"/>
    <property type="molecule type" value="Genomic_DNA"/>
</dbReference>
<dbReference type="InterPro" id="IPR004821">
    <property type="entry name" value="Cyt_trans-like"/>
</dbReference>
<feature type="binding site" evidence="12">
    <location>
        <begin position="206"/>
        <end position="209"/>
    </location>
    <ligand>
        <name>ATP</name>
        <dbReference type="ChEBI" id="CHEBI:30616"/>
    </ligand>
</feature>
<comment type="function">
    <text evidence="1 12">Catalyzes the phosphorylation of D-glycero-D-manno-heptose 7-phosphate at the C-1 position to selectively form D-glycero-beta-D-manno-heptose-1,7-bisphosphate.</text>
</comment>
<evidence type="ECO:0000259" key="14">
    <source>
        <dbReference type="Pfam" id="PF01467"/>
    </source>
</evidence>
<keyword evidence="8 12" id="KW-0067">ATP-binding</keyword>
<keyword evidence="7 12" id="KW-0418">Kinase</keyword>
<evidence type="ECO:0000256" key="9">
    <source>
        <dbReference type="ARBA" id="ARBA00023268"/>
    </source>
</evidence>
<evidence type="ECO:0000256" key="8">
    <source>
        <dbReference type="ARBA" id="ARBA00022840"/>
    </source>
</evidence>
<evidence type="ECO:0000256" key="3">
    <source>
        <dbReference type="ARBA" id="ARBA00004713"/>
    </source>
</evidence>
<reference evidence="16" key="1">
    <citation type="submission" date="2016-08" db="EMBL/GenBank/DDBJ databases">
        <authorList>
            <person name="Holder M.E."/>
            <person name="Ajami N.J."/>
            <person name="Petrosino J.F."/>
        </authorList>
    </citation>
    <scope>NUCLEOTIDE SEQUENCE [LARGE SCALE GENOMIC DNA]</scope>
    <source>
        <strain evidence="16">F0677</strain>
    </source>
</reference>
<evidence type="ECO:0000256" key="1">
    <source>
        <dbReference type="ARBA" id="ARBA00002319"/>
    </source>
</evidence>
<dbReference type="GO" id="GO:0033786">
    <property type="term" value="F:heptose-1-phosphate adenylyltransferase activity"/>
    <property type="evidence" value="ECO:0007669"/>
    <property type="project" value="UniProtKB-UniRule"/>
</dbReference>
<dbReference type="RefSeq" id="WP_069176858.1">
    <property type="nucleotide sequence ID" value="NZ_CP017037.1"/>
</dbReference>
<evidence type="ECO:0000256" key="4">
    <source>
        <dbReference type="ARBA" id="ARBA00022679"/>
    </source>
</evidence>
<dbReference type="PROSITE" id="PS00583">
    <property type="entry name" value="PFKB_KINASES_1"/>
    <property type="match status" value="1"/>
</dbReference>
<dbReference type="GO" id="GO:0009244">
    <property type="term" value="P:lipopolysaccharide core region biosynthetic process"/>
    <property type="evidence" value="ECO:0007669"/>
    <property type="project" value="UniProtKB-UniPathway"/>
</dbReference>
<feature type="domain" description="Carbohydrate kinase PfkB" evidence="13">
    <location>
        <begin position="16"/>
        <end position="314"/>
    </location>
</feature>
<comment type="function">
    <text evidence="2 12">Catalyzes the ADP transfer from ATP to D-glycero-beta-D-manno-heptose 1-phosphate, yielding ADP-D-glycero-beta-D-manno-heptose.</text>
</comment>
<comment type="pathway">
    <text evidence="12">Nucleotide-sugar biosynthesis; ADP-L-glycero-beta-D-manno-heptose biosynthesis; ADP-L-glycero-beta-D-manno-heptose from D-glycero-beta-D-manno-heptose 7-phosphate: step 3/4.</text>
</comment>
<keyword evidence="9 12" id="KW-0511">Multifunctional enzyme</keyword>
<dbReference type="InterPro" id="IPR011611">
    <property type="entry name" value="PfkB_dom"/>
</dbReference>
<dbReference type="InterPro" id="IPR029056">
    <property type="entry name" value="Ribokinase-like"/>
</dbReference>
<feature type="region of interest" description="Cytidylyltransferase" evidence="12">
    <location>
        <begin position="359"/>
        <end position="487"/>
    </location>
</feature>
<dbReference type="EC" id="2.7.7.70" evidence="12"/>
<dbReference type="KEGG" id="dpn:BCB69_01925"/>
<accession>A0A1B3WD24</accession>
<dbReference type="GO" id="GO:0033785">
    <property type="term" value="F:heptose 7-phosphate kinase activity"/>
    <property type="evidence" value="ECO:0007669"/>
    <property type="project" value="UniProtKB-UniRule"/>
</dbReference>
<evidence type="ECO:0000256" key="7">
    <source>
        <dbReference type="ARBA" id="ARBA00022777"/>
    </source>
</evidence>
<feature type="region of interest" description="Ribokinase" evidence="12">
    <location>
        <begin position="1"/>
        <end position="331"/>
    </location>
</feature>
<keyword evidence="5 12" id="KW-0548">Nucleotidyltransferase</keyword>
<dbReference type="GO" id="GO:0005524">
    <property type="term" value="F:ATP binding"/>
    <property type="evidence" value="ECO:0007669"/>
    <property type="project" value="UniProtKB-UniRule"/>
</dbReference>
<keyword evidence="10 12" id="KW-0119">Carbohydrate metabolism</keyword>
<proteinExistence type="inferred from homology"/>
<comment type="pathway">
    <text evidence="12">Nucleotide-sugar biosynthesis; ADP-L-glycero-beta-D-manno-heptose biosynthesis; ADP-L-glycero-beta-D-manno-heptose from D-glycero-beta-D-manno-heptose 7-phosphate: step 1/4.</text>
</comment>
<dbReference type="EC" id="2.7.1.167" evidence="12"/>
<feature type="domain" description="Cytidyltransferase-like" evidence="14">
    <location>
        <begin position="359"/>
        <end position="452"/>
    </location>
</feature>
<comment type="subunit">
    <text evidence="12">Homodimer.</text>
</comment>